<name>A0AAU7VK71_9FIRM</name>
<organism evidence="2">
    <name type="scientific">Proteinivorax tanatarense</name>
    <dbReference type="NCBI Taxonomy" id="1260629"/>
    <lineage>
        <taxon>Bacteria</taxon>
        <taxon>Bacillati</taxon>
        <taxon>Bacillota</taxon>
        <taxon>Clostridia</taxon>
        <taxon>Eubacteriales</taxon>
        <taxon>Proteinivoracaceae</taxon>
        <taxon>Proteinivorax</taxon>
    </lineage>
</organism>
<dbReference type="EMBL" id="CP158367">
    <property type="protein sequence ID" value="XBX74360.1"/>
    <property type="molecule type" value="Genomic_DNA"/>
</dbReference>
<keyword evidence="1" id="KW-1133">Transmembrane helix</keyword>
<reference evidence="2" key="2">
    <citation type="submission" date="2024-06" db="EMBL/GenBank/DDBJ databases">
        <authorList>
            <person name="Petrova K.O."/>
            <person name="Toshchakov S.V."/>
            <person name="Boltjanskaja Y.V."/>
            <person name="Kevbrin V."/>
        </authorList>
    </citation>
    <scope>NUCLEOTIDE SEQUENCE</scope>
    <source>
        <strain evidence="2">Z-910T</strain>
    </source>
</reference>
<feature type="transmembrane region" description="Helical" evidence="1">
    <location>
        <begin position="29"/>
        <end position="48"/>
    </location>
</feature>
<evidence type="ECO:0000256" key="1">
    <source>
        <dbReference type="SAM" id="Phobius"/>
    </source>
</evidence>
<accession>A0AAU7VK71</accession>
<proteinExistence type="predicted"/>
<dbReference type="RefSeq" id="WP_350343114.1">
    <property type="nucleotide sequence ID" value="NZ_CP158367.1"/>
</dbReference>
<gene>
    <name evidence="2" type="ORF">PRVXT_002394</name>
</gene>
<protein>
    <submittedName>
        <fullName evidence="2">Flp family type IVb pilin</fullName>
    </submittedName>
</protein>
<evidence type="ECO:0000313" key="2">
    <source>
        <dbReference type="EMBL" id="XBX74360.1"/>
    </source>
</evidence>
<sequence length="65" mass="7172">MKYNNESNYYLALPATILNEESGQGMVEYGLILALVVLVTVGALELLGNNLIKPMYDKVKDIIPT</sequence>
<keyword evidence="1" id="KW-0472">Membrane</keyword>
<dbReference type="AlphaFoldDB" id="A0AAU7VK71"/>
<reference evidence="2" key="1">
    <citation type="journal article" date="2013" name="Extremophiles">
        <title>Proteinivorax tanatarense gen. nov., sp. nov., an anaerobic, haloalkaliphilic, proteolytic bacterium isolated from a decaying algal bloom, and proposal of Proteinivoraceae fam. nov.</title>
        <authorList>
            <person name="Kevbrin V."/>
            <person name="Boltyanskaya Y."/>
            <person name="Zhilina T."/>
            <person name="Kolganova T."/>
            <person name="Lavrentjeva E."/>
            <person name="Kuznetsov B."/>
        </authorList>
    </citation>
    <scope>NUCLEOTIDE SEQUENCE</scope>
    <source>
        <strain evidence="2">Z-910T</strain>
    </source>
</reference>
<keyword evidence="1" id="KW-0812">Transmembrane</keyword>